<protein>
    <recommendedName>
        <fullName evidence="5">Tcp11-domain-containing protein</fullName>
    </recommendedName>
</protein>
<dbReference type="EMBL" id="JAACJP010000008">
    <property type="protein sequence ID" value="KAF5382771.1"/>
    <property type="molecule type" value="Genomic_DNA"/>
</dbReference>
<name>A0A8H5HFV3_9AGAR</name>
<proteinExistence type="inferred from homology"/>
<feature type="region of interest" description="Disordered" evidence="2">
    <location>
        <begin position="100"/>
        <end position="141"/>
    </location>
</feature>
<dbReference type="InterPro" id="IPR008862">
    <property type="entry name" value="Tcp11"/>
</dbReference>
<feature type="compositionally biased region" description="Low complexity" evidence="2">
    <location>
        <begin position="28"/>
        <end position="40"/>
    </location>
</feature>
<feature type="region of interest" description="Disordered" evidence="2">
    <location>
        <begin position="644"/>
        <end position="667"/>
    </location>
</feature>
<dbReference type="PANTHER" id="PTHR12832">
    <property type="entry name" value="TESTIS-SPECIFIC PROTEIN PBS13 T-COMPLEX 11"/>
    <property type="match status" value="1"/>
</dbReference>
<dbReference type="PANTHER" id="PTHR12832:SF11">
    <property type="entry name" value="LD23868P"/>
    <property type="match status" value="1"/>
</dbReference>
<gene>
    <name evidence="3" type="ORF">D9615_002932</name>
</gene>
<evidence type="ECO:0000256" key="2">
    <source>
        <dbReference type="SAM" id="MobiDB-lite"/>
    </source>
</evidence>
<organism evidence="3 4">
    <name type="scientific">Tricholomella constricta</name>
    <dbReference type="NCBI Taxonomy" id="117010"/>
    <lineage>
        <taxon>Eukaryota</taxon>
        <taxon>Fungi</taxon>
        <taxon>Dikarya</taxon>
        <taxon>Basidiomycota</taxon>
        <taxon>Agaricomycotina</taxon>
        <taxon>Agaricomycetes</taxon>
        <taxon>Agaricomycetidae</taxon>
        <taxon>Agaricales</taxon>
        <taxon>Tricholomatineae</taxon>
        <taxon>Lyophyllaceae</taxon>
        <taxon>Tricholomella</taxon>
    </lineage>
</organism>
<evidence type="ECO:0008006" key="5">
    <source>
        <dbReference type="Google" id="ProtNLM"/>
    </source>
</evidence>
<evidence type="ECO:0000313" key="3">
    <source>
        <dbReference type="EMBL" id="KAF5382771.1"/>
    </source>
</evidence>
<evidence type="ECO:0000256" key="1">
    <source>
        <dbReference type="ARBA" id="ARBA00010954"/>
    </source>
</evidence>
<dbReference type="GO" id="GO:0010737">
    <property type="term" value="P:protein kinase A signaling"/>
    <property type="evidence" value="ECO:0007669"/>
    <property type="project" value="TreeGrafter"/>
</dbReference>
<comment type="caution">
    <text evidence="3">The sequence shown here is derived from an EMBL/GenBank/DDBJ whole genome shotgun (WGS) entry which is preliminary data.</text>
</comment>
<evidence type="ECO:0000313" key="4">
    <source>
        <dbReference type="Proteomes" id="UP000565441"/>
    </source>
</evidence>
<dbReference type="OrthoDB" id="276323at2759"/>
<feature type="region of interest" description="Disordered" evidence="2">
    <location>
        <begin position="1"/>
        <end position="87"/>
    </location>
</feature>
<dbReference type="Pfam" id="PF05794">
    <property type="entry name" value="Tcp11"/>
    <property type="match status" value="1"/>
</dbReference>
<dbReference type="AlphaFoldDB" id="A0A8H5HFV3"/>
<dbReference type="Proteomes" id="UP000565441">
    <property type="component" value="Unassembled WGS sequence"/>
</dbReference>
<comment type="similarity">
    <text evidence="1">Belongs to the TCP11 family.</text>
</comment>
<accession>A0A8H5HFV3</accession>
<keyword evidence="4" id="KW-1185">Reference proteome</keyword>
<reference evidence="3 4" key="1">
    <citation type="journal article" date="2020" name="ISME J.">
        <title>Uncovering the hidden diversity of litter-decomposition mechanisms in mushroom-forming fungi.</title>
        <authorList>
            <person name="Floudas D."/>
            <person name="Bentzer J."/>
            <person name="Ahren D."/>
            <person name="Johansson T."/>
            <person name="Persson P."/>
            <person name="Tunlid A."/>
        </authorList>
    </citation>
    <scope>NUCLEOTIDE SEQUENCE [LARGE SCALE GENOMIC DNA]</scope>
    <source>
        <strain evidence="3 4">CBS 661.87</strain>
    </source>
</reference>
<sequence length="780" mass="85929">MDNLAHDFPFNHRKRKADSDDQQDSVPTDTAAVAPLVDVPPDAPSTAPRQPCLASGSDPNLWPPSSPQVSSPLSTEVNFNTYPTKRPRLQKIETSLRFTKKPRKSAVKATPSRPPPTTRHGSDIEDLGMVSAADPGPSSGSLLHLRPGPKSADPLSPSVVPLFPIDTNSTHIPSLQPLVNRQTLKELDLDVILRNPQLRHDLLFDPGLQFRPTCSRRKRGMSERYWAALVQEVETGCTCVSFDSHGKPHNVVCACVQVPNSPSHPVVAYSSAMSVLTLRMPSRIRNLLAEFLEVLLLVIQPLSSVSGMYVNPNTFKSQMQEHSAQAAYIRSIFDPALIEQELKHKLFDPSGLFSAIGAILKGHCAPMRDRAVEAMVQAAQACAPGGTGTKRDAVTAVRMCLEILELMKLDIANHQLQTLRPFLMRTSGQFELKAFKNRKGAQCSLQLTREWLHHAHADLLARGSILHPRYPLGSLQYSSLPRNQQTYLAVLKGILDLILDPPPSFVAPASSPSSPPPTPIFQSASTRLQGYPETVYLDSARLALLSADAADATALYMFLLLYRQLVYSESGDSPVSPQDLSRLEDADLLRLKTEIRDIGSTRLGYCFSSRPLSDEVDSHHEKQIEKERRAKQDIVLQVAKRAKEARRYTTSSPPPSQPSSPVGEAPDEHMVSLAQRWADSNIHPDSPLCMMLRRRLHDAVFNSVLALAFPSRDYTTGIATTIDFLSSVQTQSAHPVTFGAATGMEPLAEEIRSLSEKISRLALIHLNTYLPLYEQDGFLA</sequence>